<evidence type="ECO:0000256" key="1">
    <source>
        <dbReference type="ARBA" id="ARBA00022737"/>
    </source>
</evidence>
<dbReference type="Pfam" id="PF13181">
    <property type="entry name" value="TPR_8"/>
    <property type="match status" value="2"/>
</dbReference>
<keyword evidence="1" id="KW-0677">Repeat</keyword>
<feature type="compositionally biased region" description="Basic and acidic residues" evidence="4">
    <location>
        <begin position="1004"/>
        <end position="1049"/>
    </location>
</feature>
<feature type="compositionally biased region" description="Basic residues" evidence="4">
    <location>
        <begin position="1113"/>
        <end position="1125"/>
    </location>
</feature>
<dbReference type="Proteomes" id="UP001432322">
    <property type="component" value="Unassembled WGS sequence"/>
</dbReference>
<feature type="region of interest" description="Disordered" evidence="4">
    <location>
        <begin position="63"/>
        <end position="105"/>
    </location>
</feature>
<dbReference type="SMART" id="SM00028">
    <property type="entry name" value="TPR"/>
    <property type="match status" value="12"/>
</dbReference>
<dbReference type="GO" id="GO:0006368">
    <property type="term" value="P:transcription elongation by RNA polymerase II"/>
    <property type="evidence" value="ECO:0007669"/>
    <property type="project" value="TreeGrafter"/>
</dbReference>
<evidence type="ECO:0000256" key="4">
    <source>
        <dbReference type="SAM" id="MobiDB-lite"/>
    </source>
</evidence>
<dbReference type="SMART" id="SM00671">
    <property type="entry name" value="SEL1"/>
    <property type="match status" value="4"/>
</dbReference>
<reference evidence="5" key="1">
    <citation type="submission" date="2023-10" db="EMBL/GenBank/DDBJ databases">
        <title>Genome assembly of Pristionchus species.</title>
        <authorList>
            <person name="Yoshida K."/>
            <person name="Sommer R.J."/>
        </authorList>
    </citation>
    <scope>NUCLEOTIDE SEQUENCE</scope>
    <source>
        <strain evidence="5">RS5133</strain>
    </source>
</reference>
<feature type="compositionally biased region" description="Low complexity" evidence="4">
    <location>
        <begin position="64"/>
        <end position="85"/>
    </location>
</feature>
<dbReference type="AlphaFoldDB" id="A0AAV5VJD7"/>
<feature type="repeat" description="TPR" evidence="3">
    <location>
        <begin position="510"/>
        <end position="543"/>
    </location>
</feature>
<sequence length="1260" mass="142772">VQHSSGMNEETTDFLSQDDKDRIMIGVVKAHDSLVETLDHLDRQIGKLRTAQSRLAPMKKLCEPSTLLSPSSPSSPYTSGSSTPTVCTPTTKVSPALPSVSSSPLMEKRGSPKAYYIVSEMERILPPLISSLEQELESKRVILEEVGSHAHRGLSNASIISYQHEPFVDDSLLNQLYALIEVIEMNVDDLPDGDDILSILRDEAAKLHVWITTAVEYYKQKRFEIFTRILELSGQEANLDYPGFEKDQVKALDTLAAFYVKKGHRERGSKEKRKDLFTKATLLYTTADKISMYDMPHLLGRALFCLLEGNKMDQADQQFSFVLSSNPDNPNIAALLGKACISFQKKDYAQALLYYKKALRTKPDCPADVRVGLGHCYVKLHKMEQARKAFERALYLEPLNVAALCALSVMESNTMTEEGIRNGVQGLYRAYKLEPENPIVLNHLANHFFYKGDLAKVEQLAWHAFQYADTETIRAESCFQLARCLHRNGSYDKAFRYYYQSTQFASPSFILPFFGLGQMYIQRKEYANAITCFEKILEVHSSNTETLKILGSLYAHVEEDTKKGADNRVKARVHLQKYIDLVPDDIEVLIDLAQLTEHTDSQKSMQFYEKVCELLTSDEMDVPPEIMNNMGSIALAQGDYRKARDLYQKAMDRLAQENGEEIEAFRVTIMYNQARAAELLCLFDTAESLYKDVLRKDAHYIDSFLRLGCIARDRGQIYESSVWFKECMSVNQNSSDAWTLIGMLHMNKQEWQPAQKKFEHILKVQGGKDDTYSMIALGNIWLETLFNANRNKDKDKAHQDRAMQWFMKALKMQPKNMWAANGLGCVLAVKKLTQEAREIFSQVREATADFLDVWTNIAHIYMEQGQYVSAVQMYLNAMKKFGKENDSQMLLYLARAYHRTGKLIECREALEKATLVDAENLIIKFNHALTLQRLATQTMKDEKATYLVVEGAISDLKSAQRIFDYIMSLRDEARSSGISFTFTETQSKACGDLLRQAQGYLERARKQDEDERALKAKQDEERAALKRKNEDEERAKVESRQRQMDDLKQTRQLYIQMTKDILKLPEIKDDDRKSRGGGGKGKKRREEGGEFMNDSSDLGDWEGAGGGGEGRERKKKEGKSLKRRERSGVGSDDDRGEGKKRKKKRDPEPKLSTKQSAKIKSRAFISDDDSSDGGGGPVGQAGAQQLRSDSPPPTAFPDSSDSSPTDSDEDERRTEKRSKKGKKESGRRRAKGPSDSDRSGSDSDRGRRQKTPSDNGSDDD</sequence>
<feature type="compositionally biased region" description="Basic and acidic residues" evidence="4">
    <location>
        <begin position="1232"/>
        <end position="1246"/>
    </location>
</feature>
<dbReference type="PROSITE" id="PS50005">
    <property type="entry name" value="TPR"/>
    <property type="match status" value="4"/>
</dbReference>
<dbReference type="InterPro" id="IPR031101">
    <property type="entry name" value="Ctr9"/>
</dbReference>
<dbReference type="PANTHER" id="PTHR14027">
    <property type="entry name" value="RNA POLYMERASE-ASSOCIATED PROTEIN CTR9"/>
    <property type="match status" value="1"/>
</dbReference>
<dbReference type="FunFam" id="1.25.40.10:FF:000322">
    <property type="entry name" value="RNA polymerase-associated protein CTR9 homolog"/>
    <property type="match status" value="1"/>
</dbReference>
<dbReference type="PROSITE" id="PS50293">
    <property type="entry name" value="TPR_REGION"/>
    <property type="match status" value="1"/>
</dbReference>
<feature type="non-terminal residue" evidence="5">
    <location>
        <position position="1"/>
    </location>
</feature>
<keyword evidence="6" id="KW-1185">Reference proteome</keyword>
<keyword evidence="2 3" id="KW-0802">TPR repeat</keyword>
<dbReference type="Pfam" id="PF13424">
    <property type="entry name" value="TPR_12"/>
    <property type="match status" value="1"/>
</dbReference>
<dbReference type="InterPro" id="IPR011990">
    <property type="entry name" value="TPR-like_helical_dom_sf"/>
</dbReference>
<dbReference type="GO" id="GO:0016593">
    <property type="term" value="C:Cdc73/Paf1 complex"/>
    <property type="evidence" value="ECO:0007669"/>
    <property type="project" value="TreeGrafter"/>
</dbReference>
<feature type="compositionally biased region" description="Basic and acidic residues" evidence="4">
    <location>
        <begin position="1065"/>
        <end position="1074"/>
    </location>
</feature>
<feature type="region of interest" description="Disordered" evidence="4">
    <location>
        <begin position="1004"/>
        <end position="1050"/>
    </location>
</feature>
<feature type="region of interest" description="Disordered" evidence="4">
    <location>
        <begin position="1065"/>
        <end position="1260"/>
    </location>
</feature>
<dbReference type="InterPro" id="IPR019734">
    <property type="entry name" value="TPR_rpt"/>
</dbReference>
<dbReference type="FunFam" id="1.25.40.10:FF:000289">
    <property type="entry name" value="RNA polymerase-associated protein CTR9 homolog"/>
    <property type="match status" value="1"/>
</dbReference>
<feature type="repeat" description="TPR" evidence="3">
    <location>
        <begin position="624"/>
        <end position="657"/>
    </location>
</feature>
<dbReference type="SUPFAM" id="SSF48452">
    <property type="entry name" value="TPR-like"/>
    <property type="match status" value="3"/>
</dbReference>
<gene>
    <name evidence="5" type="ORF">PFISCL1PPCAC_10124</name>
</gene>
<evidence type="ECO:0000256" key="2">
    <source>
        <dbReference type="ARBA" id="ARBA00022803"/>
    </source>
</evidence>
<protein>
    <submittedName>
        <fullName evidence="5">Uncharacterized protein</fullName>
    </submittedName>
</protein>
<comment type="caution">
    <text evidence="5">The sequence shown here is derived from an EMBL/GenBank/DDBJ whole genome shotgun (WGS) entry which is preliminary data.</text>
</comment>
<feature type="repeat" description="TPR" evidence="3">
    <location>
        <begin position="332"/>
        <end position="365"/>
    </location>
</feature>
<feature type="compositionally biased region" description="Low complexity" evidence="4">
    <location>
        <begin position="1196"/>
        <end position="1205"/>
    </location>
</feature>
<feature type="compositionally biased region" description="Basic residues" evidence="4">
    <location>
        <begin position="1215"/>
        <end position="1231"/>
    </location>
</feature>
<feature type="compositionally biased region" description="Low complexity" evidence="4">
    <location>
        <begin position="93"/>
        <end position="105"/>
    </location>
</feature>
<dbReference type="EMBL" id="BTSY01000003">
    <property type="protein sequence ID" value="GMT18827.1"/>
    <property type="molecule type" value="Genomic_DNA"/>
</dbReference>
<organism evidence="5 6">
    <name type="scientific">Pristionchus fissidentatus</name>
    <dbReference type="NCBI Taxonomy" id="1538716"/>
    <lineage>
        <taxon>Eukaryota</taxon>
        <taxon>Metazoa</taxon>
        <taxon>Ecdysozoa</taxon>
        <taxon>Nematoda</taxon>
        <taxon>Chromadorea</taxon>
        <taxon>Rhabditida</taxon>
        <taxon>Rhabditina</taxon>
        <taxon>Diplogasteromorpha</taxon>
        <taxon>Diplogasteroidea</taxon>
        <taxon>Neodiplogasteridae</taxon>
        <taxon>Pristionchus</taxon>
    </lineage>
</organism>
<dbReference type="PANTHER" id="PTHR14027:SF2">
    <property type="entry name" value="RNA POLYMERASE-ASSOCIATED PROTEIN CTR9 HOMOLOG"/>
    <property type="match status" value="1"/>
</dbReference>
<evidence type="ECO:0000256" key="3">
    <source>
        <dbReference type="PROSITE-ProRule" id="PRU00339"/>
    </source>
</evidence>
<feature type="non-terminal residue" evidence="5">
    <location>
        <position position="1260"/>
    </location>
</feature>
<dbReference type="Pfam" id="PF14559">
    <property type="entry name" value="TPR_19"/>
    <property type="match status" value="1"/>
</dbReference>
<evidence type="ECO:0000313" key="6">
    <source>
        <dbReference type="Proteomes" id="UP001432322"/>
    </source>
</evidence>
<accession>A0AAV5VJD7</accession>
<feature type="repeat" description="TPR" evidence="3">
    <location>
        <begin position="367"/>
        <end position="400"/>
    </location>
</feature>
<dbReference type="Gene3D" id="1.25.40.10">
    <property type="entry name" value="Tetratricopeptide repeat domain"/>
    <property type="match status" value="4"/>
</dbReference>
<dbReference type="InterPro" id="IPR006597">
    <property type="entry name" value="Sel1-like"/>
</dbReference>
<dbReference type="GO" id="GO:0006355">
    <property type="term" value="P:regulation of DNA-templated transcription"/>
    <property type="evidence" value="ECO:0007669"/>
    <property type="project" value="InterPro"/>
</dbReference>
<proteinExistence type="predicted"/>
<dbReference type="Pfam" id="PF13176">
    <property type="entry name" value="TPR_7"/>
    <property type="match status" value="1"/>
</dbReference>
<name>A0AAV5VJD7_9BILA</name>
<dbReference type="GO" id="GO:0000993">
    <property type="term" value="F:RNA polymerase II complex binding"/>
    <property type="evidence" value="ECO:0007669"/>
    <property type="project" value="TreeGrafter"/>
</dbReference>
<evidence type="ECO:0000313" key="5">
    <source>
        <dbReference type="EMBL" id="GMT18827.1"/>
    </source>
</evidence>